<accession>A0AAW2JWW5</accession>
<dbReference type="AlphaFoldDB" id="A0AAW2JWW5"/>
<reference evidence="1" key="1">
    <citation type="submission" date="2020-06" db="EMBL/GenBank/DDBJ databases">
        <authorList>
            <person name="Li T."/>
            <person name="Hu X."/>
            <person name="Zhang T."/>
            <person name="Song X."/>
            <person name="Zhang H."/>
            <person name="Dai N."/>
            <person name="Sheng W."/>
            <person name="Hou X."/>
            <person name="Wei L."/>
        </authorList>
    </citation>
    <scope>NUCLEOTIDE SEQUENCE</scope>
    <source>
        <strain evidence="1">G02</strain>
        <tissue evidence="1">Leaf</tissue>
    </source>
</reference>
<proteinExistence type="predicted"/>
<sequence>MPLVYRCIRVAFSKRDKCSYASMVPSYSAMAGIRQFMGNSSAITSSVKRMPICSSANALITWYGTSYSPFWKYSNRAGH</sequence>
<comment type="caution">
    <text evidence="1">The sequence shown here is derived from an EMBL/GenBank/DDBJ whole genome shotgun (WGS) entry which is preliminary data.</text>
</comment>
<name>A0AAW2JWW5_SESRA</name>
<reference evidence="1" key="2">
    <citation type="journal article" date="2024" name="Plant">
        <title>Genomic evolution and insights into agronomic trait innovations of Sesamum species.</title>
        <authorList>
            <person name="Miao H."/>
            <person name="Wang L."/>
            <person name="Qu L."/>
            <person name="Liu H."/>
            <person name="Sun Y."/>
            <person name="Le M."/>
            <person name="Wang Q."/>
            <person name="Wei S."/>
            <person name="Zheng Y."/>
            <person name="Lin W."/>
            <person name="Duan Y."/>
            <person name="Cao H."/>
            <person name="Xiong S."/>
            <person name="Wang X."/>
            <person name="Wei L."/>
            <person name="Li C."/>
            <person name="Ma Q."/>
            <person name="Ju M."/>
            <person name="Zhao R."/>
            <person name="Li G."/>
            <person name="Mu C."/>
            <person name="Tian Q."/>
            <person name="Mei H."/>
            <person name="Zhang T."/>
            <person name="Gao T."/>
            <person name="Zhang H."/>
        </authorList>
    </citation>
    <scope>NUCLEOTIDE SEQUENCE</scope>
    <source>
        <strain evidence="1">G02</strain>
    </source>
</reference>
<protein>
    <submittedName>
        <fullName evidence="1">Uncharacterized protein</fullName>
    </submittedName>
</protein>
<organism evidence="1">
    <name type="scientific">Sesamum radiatum</name>
    <name type="common">Black benniseed</name>
    <dbReference type="NCBI Taxonomy" id="300843"/>
    <lineage>
        <taxon>Eukaryota</taxon>
        <taxon>Viridiplantae</taxon>
        <taxon>Streptophyta</taxon>
        <taxon>Embryophyta</taxon>
        <taxon>Tracheophyta</taxon>
        <taxon>Spermatophyta</taxon>
        <taxon>Magnoliopsida</taxon>
        <taxon>eudicotyledons</taxon>
        <taxon>Gunneridae</taxon>
        <taxon>Pentapetalae</taxon>
        <taxon>asterids</taxon>
        <taxon>lamiids</taxon>
        <taxon>Lamiales</taxon>
        <taxon>Pedaliaceae</taxon>
        <taxon>Sesamum</taxon>
    </lineage>
</organism>
<gene>
    <name evidence="1" type="ORF">Sradi_6565400</name>
</gene>
<dbReference type="EMBL" id="JACGWJ010000031">
    <property type="protein sequence ID" value="KAL0299056.1"/>
    <property type="molecule type" value="Genomic_DNA"/>
</dbReference>
<evidence type="ECO:0000313" key="1">
    <source>
        <dbReference type="EMBL" id="KAL0299056.1"/>
    </source>
</evidence>